<dbReference type="PANTHER" id="PTHR35788">
    <property type="entry name" value="EXPORTED PROTEIN-RELATED"/>
    <property type="match status" value="1"/>
</dbReference>
<feature type="domain" description="YoaR-like putative peptidoglycan binding" evidence="3">
    <location>
        <begin position="83"/>
        <end position="190"/>
    </location>
</feature>
<dbReference type="RefSeq" id="WP_052430666.1">
    <property type="nucleotide sequence ID" value="NZ_CAUSDN010000104.1"/>
</dbReference>
<dbReference type="InterPro" id="IPR052913">
    <property type="entry name" value="Glycopeptide_resist_protein"/>
</dbReference>
<evidence type="ECO:0000313" key="4">
    <source>
        <dbReference type="EMBL" id="TLD02152.1"/>
    </source>
</evidence>
<evidence type="ECO:0000256" key="2">
    <source>
        <dbReference type="SAM" id="SignalP"/>
    </source>
</evidence>
<evidence type="ECO:0000259" key="3">
    <source>
        <dbReference type="Pfam" id="PF12229"/>
    </source>
</evidence>
<keyword evidence="2" id="KW-0732">Signal</keyword>
<dbReference type="PANTHER" id="PTHR35788:SF1">
    <property type="entry name" value="EXPORTED PROTEIN"/>
    <property type="match status" value="1"/>
</dbReference>
<feature type="signal peptide" evidence="2">
    <location>
        <begin position="1"/>
        <end position="29"/>
    </location>
</feature>
<keyword evidence="5" id="KW-1185">Reference proteome</keyword>
<feature type="compositionally biased region" description="Pro residues" evidence="1">
    <location>
        <begin position="516"/>
        <end position="525"/>
    </location>
</feature>
<feature type="compositionally biased region" description="Polar residues" evidence="1">
    <location>
        <begin position="477"/>
        <end position="508"/>
    </location>
</feature>
<gene>
    <name evidence="4" type="primary">vanW</name>
    <name evidence="4" type="ORF">DSM106044_00958</name>
</gene>
<proteinExistence type="predicted"/>
<dbReference type="Pfam" id="PF04294">
    <property type="entry name" value="VanW"/>
    <property type="match status" value="1"/>
</dbReference>
<name>A0A4U8QAU4_9FIRM</name>
<dbReference type="STRING" id="180332.GCA_000797495_04229"/>
<dbReference type="AlphaFoldDB" id="A0A4U8QAU4"/>
<evidence type="ECO:0000256" key="1">
    <source>
        <dbReference type="SAM" id="MobiDB-lite"/>
    </source>
</evidence>
<comment type="caution">
    <text evidence="4">The sequence shown here is derived from an EMBL/GenBank/DDBJ whole genome shotgun (WGS) entry which is preliminary data.</text>
</comment>
<feature type="compositionally biased region" description="Polar residues" evidence="1">
    <location>
        <begin position="546"/>
        <end position="555"/>
    </location>
</feature>
<protein>
    <submittedName>
        <fullName evidence="4">Vancomycin B-type resistance protein VanW</fullName>
    </submittedName>
</protein>
<accession>A0A4U8QAU4</accession>
<reference evidence="4 5" key="1">
    <citation type="journal article" date="2019" name="Anaerobe">
        <title>Detection of Robinsoniella peoriensis in multiple bone samples of a trauma patient.</title>
        <authorList>
            <person name="Schrottner P."/>
            <person name="Hartwich K."/>
            <person name="Bunk B."/>
            <person name="Schober I."/>
            <person name="Helbig S."/>
            <person name="Rudolph W.W."/>
            <person name="Gunzer F."/>
        </authorList>
    </citation>
    <scope>NUCLEOTIDE SEQUENCE [LARGE SCALE GENOMIC DNA]</scope>
    <source>
        <strain evidence="4 5">DSM 106044</strain>
    </source>
</reference>
<dbReference type="EMBL" id="QGQD01000022">
    <property type="protein sequence ID" value="TLD02152.1"/>
    <property type="molecule type" value="Genomic_DNA"/>
</dbReference>
<feature type="region of interest" description="Disordered" evidence="1">
    <location>
        <begin position="476"/>
        <end position="555"/>
    </location>
</feature>
<dbReference type="Proteomes" id="UP000306509">
    <property type="component" value="Unassembled WGS sequence"/>
</dbReference>
<dbReference type="InterPro" id="IPR007391">
    <property type="entry name" value="Vancomycin_resist_VanW"/>
</dbReference>
<feature type="chain" id="PRO_5020402664" evidence="2">
    <location>
        <begin position="30"/>
        <end position="555"/>
    </location>
</feature>
<dbReference type="InterPro" id="IPR022029">
    <property type="entry name" value="YoaR-like_PG-bd"/>
</dbReference>
<dbReference type="Pfam" id="PF12229">
    <property type="entry name" value="PG_binding_4"/>
    <property type="match status" value="1"/>
</dbReference>
<organism evidence="4 5">
    <name type="scientific">Robinsoniella peoriensis</name>
    <dbReference type="NCBI Taxonomy" id="180332"/>
    <lineage>
        <taxon>Bacteria</taxon>
        <taxon>Bacillati</taxon>
        <taxon>Bacillota</taxon>
        <taxon>Clostridia</taxon>
        <taxon>Lachnospirales</taxon>
        <taxon>Lachnospiraceae</taxon>
        <taxon>Robinsoniella</taxon>
    </lineage>
</organism>
<sequence length="555" mass="59027" precursor="true">MNKWNKVVLPAVVLTAVLAAGGSILSANAEQSDGTINKGVYIGDVDVSGMTKDQAEEAVKGEVAKMESASITLQVGTDTATATAGELGAKWANTDVVEQALELGKAGNLIKRYKENKDLQHEPAKFELEYTADASTARNYVETKCKVFEKEAQEGSLTRENGEFEVVPGVIGQKINVEDSVYAITNYMNSDFKGESGTVTLSVNQDKPKFSDEELSKVEDVLGTYTTYYGSTTGRNQNVERGAELLNGHLLYPGESFSVTDAVVPFNAENGYEMAPSYESGRVVDSYGGGICQVSTTLYNALLLAELDVTERSNHTMIVTYVEPSMDAAIAEGLMDLVFVNNTDAPIYLAGSAYGGELTFTIYGHETRPADRVLEYVSETVKTFSAEGVALYANPNQNVGYLQQTQSALTGKEAKLWKYVTENGETTKTQVNSSYYQAAPLGYEVGTATADPNQAAAISNAIAANDLNAVQAAISGAASTPQTQPASEPQTPSTDPNQTPTTDAPQTEPNQTPSDPQTPPDPNQPPVTEAPQPDANGQPPIEAPTDPNTANGAAQ</sequence>
<evidence type="ECO:0000313" key="5">
    <source>
        <dbReference type="Proteomes" id="UP000306509"/>
    </source>
</evidence>